<gene>
    <name evidence="2" type="ORF">FHX39_002443</name>
</gene>
<proteinExistence type="predicted"/>
<dbReference type="Proteomes" id="UP000565572">
    <property type="component" value="Unassembled WGS sequence"/>
</dbReference>
<dbReference type="PANTHER" id="PTHR13136">
    <property type="entry name" value="TESTIS DEVELOPMENT PROTEIN PRTD"/>
    <property type="match status" value="1"/>
</dbReference>
<dbReference type="InterPro" id="IPR029058">
    <property type="entry name" value="AB_hydrolase_fold"/>
</dbReference>
<dbReference type="Gene3D" id="3.40.50.1820">
    <property type="entry name" value="alpha/beta hydrolase"/>
    <property type="match status" value="1"/>
</dbReference>
<comment type="caution">
    <text evidence="2">The sequence shown here is derived from an EMBL/GenBank/DDBJ whole genome shotgun (WGS) entry which is preliminary data.</text>
</comment>
<dbReference type="AlphaFoldDB" id="A0A7W5P7E8"/>
<dbReference type="InterPro" id="IPR046879">
    <property type="entry name" value="KANL3/Tex30_Abhydrolase"/>
</dbReference>
<keyword evidence="3" id="KW-1185">Reference proteome</keyword>
<name>A0A7W5P7E8_9ACTN</name>
<evidence type="ECO:0000259" key="1">
    <source>
        <dbReference type="Pfam" id="PF20408"/>
    </source>
</evidence>
<accession>A0A7W5P7E8</accession>
<dbReference type="InterPro" id="IPR026555">
    <property type="entry name" value="NSL3/Tex30"/>
</dbReference>
<sequence>MSPGPTVALVEVATTQGPGRFHVSESSAPVALLVLGHGAGGGVDAADLTALAHALPDRGVTVLRFEQPWRVAGRKVASRPPLLDEAWLAGLGAVLDAVGAGLPLVLGGRSAGARVACRTATALGAVGVVCLSFPLHPPGRPERSRLAELLTPTVPRLVLQGTRDTFGGAAELTTDLVGQDGAAGVRVVALDGADHGGRVPAKASPTAVELRERVVAATSAFVDELVRGGGIPDPGTR</sequence>
<protein>
    <recommendedName>
        <fullName evidence="1">KANL3/Tex30 alpha/beta hydrolase-like domain-containing protein</fullName>
    </recommendedName>
</protein>
<dbReference type="EMBL" id="JACHZG010000001">
    <property type="protein sequence ID" value="MBB3327499.1"/>
    <property type="molecule type" value="Genomic_DNA"/>
</dbReference>
<dbReference type="PANTHER" id="PTHR13136:SF11">
    <property type="entry name" value="TESTIS-EXPRESSED PROTEIN 30"/>
    <property type="match status" value="1"/>
</dbReference>
<feature type="domain" description="KANL3/Tex30 alpha/beta hydrolase-like" evidence="1">
    <location>
        <begin position="31"/>
        <end position="222"/>
    </location>
</feature>
<evidence type="ECO:0000313" key="2">
    <source>
        <dbReference type="EMBL" id="MBB3327499.1"/>
    </source>
</evidence>
<dbReference type="SUPFAM" id="SSF53474">
    <property type="entry name" value="alpha/beta-Hydrolases"/>
    <property type="match status" value="1"/>
</dbReference>
<dbReference type="RefSeq" id="WP_198423371.1">
    <property type="nucleotide sequence ID" value="NZ_JACHZG010000001.1"/>
</dbReference>
<dbReference type="Pfam" id="PF20408">
    <property type="entry name" value="Abhydrolase_11"/>
    <property type="match status" value="1"/>
</dbReference>
<reference evidence="2 3" key="1">
    <citation type="submission" date="2020-08" db="EMBL/GenBank/DDBJ databases">
        <title>Sequencing the genomes of 1000 actinobacteria strains.</title>
        <authorList>
            <person name="Klenk H.-P."/>
        </authorList>
    </citation>
    <scope>NUCLEOTIDE SEQUENCE [LARGE SCALE GENOMIC DNA]</scope>
    <source>
        <strain evidence="2 3">DSM 11053</strain>
    </source>
</reference>
<organism evidence="2 3">
    <name type="scientific">Microlunatus antarcticus</name>
    <dbReference type="NCBI Taxonomy" id="53388"/>
    <lineage>
        <taxon>Bacteria</taxon>
        <taxon>Bacillati</taxon>
        <taxon>Actinomycetota</taxon>
        <taxon>Actinomycetes</taxon>
        <taxon>Propionibacteriales</taxon>
        <taxon>Propionibacteriaceae</taxon>
        <taxon>Microlunatus</taxon>
    </lineage>
</organism>
<evidence type="ECO:0000313" key="3">
    <source>
        <dbReference type="Proteomes" id="UP000565572"/>
    </source>
</evidence>